<accession>A0A3E4KPY6</accession>
<comment type="caution">
    <text evidence="3">The sequence shown here is derived from an EMBL/GenBank/DDBJ whole genome shotgun (WGS) entry which is preliminary data.</text>
</comment>
<keyword evidence="1 3" id="KW-0238">DNA-binding</keyword>
<evidence type="ECO:0000313" key="4">
    <source>
        <dbReference type="Proteomes" id="UP000286003"/>
    </source>
</evidence>
<dbReference type="InterPro" id="IPR010992">
    <property type="entry name" value="IHF-like_DNA-bd_dom_sf"/>
</dbReference>
<reference evidence="3 4" key="1">
    <citation type="submission" date="2018-08" db="EMBL/GenBank/DDBJ databases">
        <title>A genome reference for cultivated species of the human gut microbiota.</title>
        <authorList>
            <person name="Zou Y."/>
            <person name="Xue W."/>
            <person name="Luo G."/>
        </authorList>
    </citation>
    <scope>NUCLEOTIDE SEQUENCE [LARGE SCALE GENOMIC DNA]</scope>
    <source>
        <strain evidence="3 4">AF31-23</strain>
    </source>
</reference>
<sequence length="208" mass="23464">MAYYVMEEMPDIHKTGERVLYPRFAMIDQVSTEQLARNLSESSGFNVGDIIGIVKQLAIEMSHQMAEGRSVKLDDIGTFTPALMLRTGKEREEAGEKAKHRNAQSIVVGKVNFRVDMSLVYRINGRCLLERAPWKTRRSSQKYAPEQRLALAVKYLESHSFLTVSEYQQLTGLLRTTATNELKEWAALPDSGIDTAGRGAHRVYVKKG</sequence>
<dbReference type="AlphaFoldDB" id="A0A3E4KPY6"/>
<organism evidence="3 4">
    <name type="scientific">Bacteroides intestinalis</name>
    <dbReference type="NCBI Taxonomy" id="329854"/>
    <lineage>
        <taxon>Bacteria</taxon>
        <taxon>Pseudomonadati</taxon>
        <taxon>Bacteroidota</taxon>
        <taxon>Bacteroidia</taxon>
        <taxon>Bacteroidales</taxon>
        <taxon>Bacteroidaceae</taxon>
        <taxon>Bacteroides</taxon>
    </lineage>
</organism>
<dbReference type="EMBL" id="QRQM01000011">
    <property type="protein sequence ID" value="RHN06694.1"/>
    <property type="molecule type" value="Genomic_DNA"/>
</dbReference>
<evidence type="ECO:0000256" key="1">
    <source>
        <dbReference type="ARBA" id="ARBA00023125"/>
    </source>
</evidence>
<evidence type="ECO:0000259" key="2">
    <source>
        <dbReference type="Pfam" id="PF18291"/>
    </source>
</evidence>
<proteinExistence type="predicted"/>
<protein>
    <submittedName>
        <fullName evidence="3">DNA-binding protein</fullName>
    </submittedName>
</protein>
<dbReference type="RefSeq" id="WP_007667409.1">
    <property type="nucleotide sequence ID" value="NZ_CDQQ01001278.1"/>
</dbReference>
<feature type="domain" description="HU" evidence="2">
    <location>
        <begin position="2"/>
        <end position="126"/>
    </location>
</feature>
<dbReference type="SUPFAM" id="SSF47729">
    <property type="entry name" value="IHF-like DNA-binding proteins"/>
    <property type="match status" value="1"/>
</dbReference>
<dbReference type="Pfam" id="PF18291">
    <property type="entry name" value="HU-HIG"/>
    <property type="match status" value="1"/>
</dbReference>
<dbReference type="GeneID" id="26161922"/>
<name>A0A3E4KPY6_9BACE</name>
<dbReference type="Proteomes" id="UP000286003">
    <property type="component" value="Unassembled WGS sequence"/>
</dbReference>
<dbReference type="InterPro" id="IPR005902">
    <property type="entry name" value="HU_DNA-bd_put"/>
</dbReference>
<gene>
    <name evidence="3" type="ORF">DWZ32_10660</name>
</gene>
<dbReference type="GO" id="GO:0003677">
    <property type="term" value="F:DNA binding"/>
    <property type="evidence" value="ECO:0007669"/>
    <property type="project" value="UniProtKB-KW"/>
</dbReference>
<dbReference type="NCBIfam" id="TIGR01201">
    <property type="entry name" value="HU_rel"/>
    <property type="match status" value="1"/>
</dbReference>
<dbReference type="InterPro" id="IPR041607">
    <property type="entry name" value="HU-HIG"/>
</dbReference>
<evidence type="ECO:0000313" key="3">
    <source>
        <dbReference type="EMBL" id="RHN06694.1"/>
    </source>
</evidence>